<feature type="compositionally biased region" description="Polar residues" evidence="2">
    <location>
        <begin position="641"/>
        <end position="659"/>
    </location>
</feature>
<dbReference type="EMBL" id="JALJOQ010000014">
    <property type="protein sequence ID" value="KAK9810801.1"/>
    <property type="molecule type" value="Genomic_DNA"/>
</dbReference>
<dbReference type="AlphaFoldDB" id="A0AAW1PMY5"/>
<dbReference type="InterPro" id="IPR011009">
    <property type="entry name" value="Kinase-like_dom_sf"/>
</dbReference>
<feature type="compositionally biased region" description="Low complexity" evidence="2">
    <location>
        <begin position="513"/>
        <end position="522"/>
    </location>
</feature>
<dbReference type="InterPro" id="IPR004147">
    <property type="entry name" value="ABC1_dom"/>
</dbReference>
<feature type="region of interest" description="Disordered" evidence="2">
    <location>
        <begin position="640"/>
        <end position="659"/>
    </location>
</feature>
<feature type="compositionally biased region" description="Polar residues" evidence="2">
    <location>
        <begin position="724"/>
        <end position="733"/>
    </location>
</feature>
<feature type="region of interest" description="Disordered" evidence="2">
    <location>
        <begin position="708"/>
        <end position="766"/>
    </location>
</feature>
<sequence length="779" mass="85012">MQVSWLCSPRLPQRGQYGRKKPRLQLCMAQIDIGYEEKSYTAKANAEYWSRRPVEVIQRAAQVATGFGIWFADTRLRKGQNLESISGLQAERLRQLLTTLGPAFVKIGQAVASRPDVMPQVYTSELEKLQDQIPPFPDIEAMQVVVEELGRPVDSVFSRISASPIAAASLGQVYRARLRDGGQEVAVKVQRPHIRDAMARDVFILRWLLTKVRAWRKVNSDLAGLLDEWATSLFRELDYRREARNGQRFKDLYGGMQGVYAPHMYQGLTTEKVLIMEWVEGVRLKGAGTLKAPAEKAQDLSMVDIGVQCSLEQMLEIGFYHSDPHPGNLLRTPQGKLAYIDFGMMGEINPNIRRSLITATLHLVNREFGELADDFVQLGLLPPGSDREAIVPALTGVFSEAVAGGVSNISFGQLSGNLGRTMYQYSFRIPPFYTLLVRSLTVLEGIALSSNPNYKVLGAAYPWIARRLITNTQPELRETLKELLYKNGNFQFGRLDSLLRQAALSPNRSKKAQPQPQSSPQPGANKDLVVESGGQALELLLSKDGEFVYGILVDELAKGLDAAWRLAADSFIADARTRALSVLGMQDGASSRGSLALLPQQPVLQLLRPLLNAQTLSTVGDRAQLEGLSRLASALQDIGSVGQTSGSRPAQSGDNPTASAGSILQWLANEASSLPPEPRAQALRTPLLLLAKLSERITARALRSFFGTPMPAATSLPEPAPSKRYQNGTTALSSPADPSRPSLPADNSSSAPPSKAQAQKAVGKAAAKQEDNIMLALTG</sequence>
<keyword evidence="5" id="KW-1185">Reference proteome</keyword>
<dbReference type="SUPFAM" id="SSF56112">
    <property type="entry name" value="Protein kinase-like (PK-like)"/>
    <property type="match status" value="1"/>
</dbReference>
<dbReference type="PANTHER" id="PTHR10566:SF119">
    <property type="entry name" value="OS04G0640500 PROTEIN"/>
    <property type="match status" value="1"/>
</dbReference>
<accession>A0AAW1PMY5</accession>
<dbReference type="GO" id="GO:0004672">
    <property type="term" value="F:protein kinase activity"/>
    <property type="evidence" value="ECO:0007669"/>
    <property type="project" value="InterPro"/>
</dbReference>
<dbReference type="GO" id="GO:0005524">
    <property type="term" value="F:ATP binding"/>
    <property type="evidence" value="ECO:0007669"/>
    <property type="project" value="InterPro"/>
</dbReference>
<gene>
    <name evidence="4" type="ORF">WJX73_008900</name>
</gene>
<evidence type="ECO:0000256" key="1">
    <source>
        <dbReference type="ARBA" id="ARBA00009670"/>
    </source>
</evidence>
<name>A0AAW1PMY5_9CHLO</name>
<organism evidence="4 5">
    <name type="scientific">Symbiochloris irregularis</name>
    <dbReference type="NCBI Taxonomy" id="706552"/>
    <lineage>
        <taxon>Eukaryota</taxon>
        <taxon>Viridiplantae</taxon>
        <taxon>Chlorophyta</taxon>
        <taxon>core chlorophytes</taxon>
        <taxon>Trebouxiophyceae</taxon>
        <taxon>Trebouxiales</taxon>
        <taxon>Trebouxiaceae</taxon>
        <taxon>Symbiochloris</taxon>
    </lineage>
</organism>
<comment type="similarity">
    <text evidence="1">Belongs to the protein kinase superfamily. ADCK protein kinase family.</text>
</comment>
<dbReference type="PROSITE" id="PS50011">
    <property type="entry name" value="PROTEIN_KINASE_DOM"/>
    <property type="match status" value="1"/>
</dbReference>
<feature type="compositionally biased region" description="Low complexity" evidence="2">
    <location>
        <begin position="748"/>
        <end position="766"/>
    </location>
</feature>
<evidence type="ECO:0000256" key="2">
    <source>
        <dbReference type="SAM" id="MobiDB-lite"/>
    </source>
</evidence>
<evidence type="ECO:0000313" key="5">
    <source>
        <dbReference type="Proteomes" id="UP001465755"/>
    </source>
</evidence>
<evidence type="ECO:0000313" key="4">
    <source>
        <dbReference type="EMBL" id="KAK9810801.1"/>
    </source>
</evidence>
<feature type="region of interest" description="Disordered" evidence="2">
    <location>
        <begin position="505"/>
        <end position="527"/>
    </location>
</feature>
<reference evidence="4 5" key="1">
    <citation type="journal article" date="2024" name="Nat. Commun.">
        <title>Phylogenomics reveals the evolutionary origins of lichenization in chlorophyte algae.</title>
        <authorList>
            <person name="Puginier C."/>
            <person name="Libourel C."/>
            <person name="Otte J."/>
            <person name="Skaloud P."/>
            <person name="Haon M."/>
            <person name="Grisel S."/>
            <person name="Petersen M."/>
            <person name="Berrin J.G."/>
            <person name="Delaux P.M."/>
            <person name="Dal Grande F."/>
            <person name="Keller J."/>
        </authorList>
    </citation>
    <scope>NUCLEOTIDE SEQUENCE [LARGE SCALE GENOMIC DNA]</scope>
    <source>
        <strain evidence="4 5">SAG 2036</strain>
    </source>
</reference>
<comment type="caution">
    <text evidence="4">The sequence shown here is derived from an EMBL/GenBank/DDBJ whole genome shotgun (WGS) entry which is preliminary data.</text>
</comment>
<dbReference type="CDD" id="cd05121">
    <property type="entry name" value="ABC1_ADCK3-like"/>
    <property type="match status" value="1"/>
</dbReference>
<dbReference type="Gene3D" id="1.10.510.10">
    <property type="entry name" value="Transferase(Phosphotransferase) domain 1"/>
    <property type="match status" value="1"/>
</dbReference>
<feature type="domain" description="Protein kinase" evidence="3">
    <location>
        <begin position="159"/>
        <end position="490"/>
    </location>
</feature>
<dbReference type="Pfam" id="PF03109">
    <property type="entry name" value="ABC1"/>
    <property type="match status" value="1"/>
</dbReference>
<proteinExistence type="inferred from homology"/>
<dbReference type="Proteomes" id="UP001465755">
    <property type="component" value="Unassembled WGS sequence"/>
</dbReference>
<dbReference type="InterPro" id="IPR000719">
    <property type="entry name" value="Prot_kinase_dom"/>
</dbReference>
<dbReference type="InterPro" id="IPR050154">
    <property type="entry name" value="UbiB_kinase"/>
</dbReference>
<protein>
    <recommendedName>
        <fullName evidence="3">Protein kinase domain-containing protein</fullName>
    </recommendedName>
</protein>
<evidence type="ECO:0000259" key="3">
    <source>
        <dbReference type="PROSITE" id="PS50011"/>
    </source>
</evidence>
<dbReference type="PANTHER" id="PTHR10566">
    <property type="entry name" value="CHAPERONE-ACTIVITY OF BC1 COMPLEX CABC1 -RELATED"/>
    <property type="match status" value="1"/>
</dbReference>